<dbReference type="GO" id="GO:0005634">
    <property type="term" value="C:nucleus"/>
    <property type="evidence" value="ECO:0007669"/>
    <property type="project" value="TreeGrafter"/>
</dbReference>
<evidence type="ECO:0000259" key="1">
    <source>
        <dbReference type="Pfam" id="PF23209"/>
    </source>
</evidence>
<dbReference type="GO" id="GO:0003682">
    <property type="term" value="F:chromatin binding"/>
    <property type="evidence" value="ECO:0007669"/>
    <property type="project" value="TreeGrafter"/>
</dbReference>
<name>A0AAD1ZZX2_9LAMI</name>
<dbReference type="PANTHER" id="PTHR47025">
    <property type="entry name" value="AUTOIMMUNE REGULATOR"/>
    <property type="match status" value="1"/>
</dbReference>
<reference evidence="2" key="1">
    <citation type="submission" date="2023-05" db="EMBL/GenBank/DDBJ databases">
        <authorList>
            <person name="Huff M."/>
        </authorList>
    </citation>
    <scope>NUCLEOTIDE SEQUENCE</scope>
</reference>
<dbReference type="SUPFAM" id="SSF55729">
    <property type="entry name" value="Acyl-CoA N-acyltransferases (Nat)"/>
    <property type="match status" value="1"/>
</dbReference>
<dbReference type="Pfam" id="PF23209">
    <property type="entry name" value="IDM1_C"/>
    <property type="match status" value="1"/>
</dbReference>
<dbReference type="EMBL" id="OU503051">
    <property type="protein sequence ID" value="CAI9778964.1"/>
    <property type="molecule type" value="Genomic_DNA"/>
</dbReference>
<dbReference type="InterPro" id="IPR056511">
    <property type="entry name" value="IDM1_C"/>
</dbReference>
<feature type="domain" description="Increased DNA methylation 1 C-terminal" evidence="1">
    <location>
        <begin position="1"/>
        <end position="109"/>
    </location>
</feature>
<evidence type="ECO:0000313" key="2">
    <source>
        <dbReference type="EMBL" id="CAI9778964.1"/>
    </source>
</evidence>
<dbReference type="InterPro" id="IPR016181">
    <property type="entry name" value="Acyl_CoA_acyltransferase"/>
</dbReference>
<organism evidence="2 3">
    <name type="scientific">Fraxinus pennsylvanica</name>
    <dbReference type="NCBI Taxonomy" id="56036"/>
    <lineage>
        <taxon>Eukaryota</taxon>
        <taxon>Viridiplantae</taxon>
        <taxon>Streptophyta</taxon>
        <taxon>Embryophyta</taxon>
        <taxon>Tracheophyta</taxon>
        <taxon>Spermatophyta</taxon>
        <taxon>Magnoliopsida</taxon>
        <taxon>eudicotyledons</taxon>
        <taxon>Gunneridae</taxon>
        <taxon>Pentapetalae</taxon>
        <taxon>asterids</taxon>
        <taxon>lamiids</taxon>
        <taxon>Lamiales</taxon>
        <taxon>Oleaceae</taxon>
        <taxon>Oleeae</taxon>
        <taxon>Fraxinus</taxon>
    </lineage>
</organism>
<sequence length="129" mass="14458">MYCAILTVNSLVVSAGIIRIFGQDIAELPLAATRMGNQRKGYFQILYSCIEKLLAFLNVKTFVLPAADEAKSIWTDKFGFQIISQEQLDNYRQTCSQMISFKGTSMLGKAVPKCRIISQEETEPDVPLQ</sequence>
<dbReference type="GO" id="GO:0042393">
    <property type="term" value="F:histone binding"/>
    <property type="evidence" value="ECO:0007669"/>
    <property type="project" value="TreeGrafter"/>
</dbReference>
<evidence type="ECO:0000313" key="3">
    <source>
        <dbReference type="Proteomes" id="UP000834106"/>
    </source>
</evidence>
<proteinExistence type="predicted"/>
<keyword evidence="3" id="KW-1185">Reference proteome</keyword>
<dbReference type="PANTHER" id="PTHR47025:SF27">
    <property type="entry name" value="PHD-TYPE DOMAIN-CONTAINING PROTEIN"/>
    <property type="match status" value="1"/>
</dbReference>
<dbReference type="GO" id="GO:0045944">
    <property type="term" value="P:positive regulation of transcription by RNA polymerase II"/>
    <property type="evidence" value="ECO:0007669"/>
    <property type="project" value="TreeGrafter"/>
</dbReference>
<gene>
    <name evidence="2" type="ORF">FPE_LOCUS26394</name>
</gene>
<protein>
    <recommendedName>
        <fullName evidence="1">Increased DNA methylation 1 C-terminal domain-containing protein</fullName>
    </recommendedName>
</protein>
<dbReference type="AlphaFoldDB" id="A0AAD1ZZX2"/>
<dbReference type="GO" id="GO:0000977">
    <property type="term" value="F:RNA polymerase II transcription regulatory region sequence-specific DNA binding"/>
    <property type="evidence" value="ECO:0007669"/>
    <property type="project" value="TreeGrafter"/>
</dbReference>
<dbReference type="Proteomes" id="UP000834106">
    <property type="component" value="Chromosome 16"/>
</dbReference>
<accession>A0AAD1ZZX2</accession>